<dbReference type="Proteomes" id="UP000253490">
    <property type="component" value="Unassembled WGS sequence"/>
</dbReference>
<dbReference type="Pfam" id="PF00682">
    <property type="entry name" value="HMGL-like"/>
    <property type="match status" value="1"/>
</dbReference>
<sequence length="455" mass="52145">MSKEYKYKPIDVTEANLYNEYFPYEEIPKVAINNKIVPLNLPEEIWITDTTFRDGQQSMSSFTVRQILKLYDYLHEIDNNMGVIRQSEFFLYSSRDREAVRKCQERGYEFPQITSWIRADEKDFELVKKMEIKETGMLMSCSDYHIFKKLGLNRREAMEKYITVANKALDAGITPRCHLEDITRADFYGFVVPLVKNINELGKKANIQAKFRACDTLGLGLPYGGVELPRSVPAIISGLREECGIPSKALEWHGHNDYHNVVTNSTSAWLYGAASVNTTLLGVGERTGNSPLEAMLVEYAQLKGQKGIRLELIREVCEYFSREFDYTIDAKRPFVGSEFNMTKAGVHADGILKYEPIYNSFDTKKILNSPVVIKVNQSSGLAGITAWINSYYNLKGHNKINKRDLRVQSIKNWIDNEYESGRNTDITSNELVNLTNRYFSVELANLEMDQLDEVN</sequence>
<dbReference type="EMBL" id="QNRX01000004">
    <property type="protein sequence ID" value="RBP67440.1"/>
    <property type="molecule type" value="Genomic_DNA"/>
</dbReference>
<dbReference type="RefSeq" id="WP_113920000.1">
    <property type="nucleotide sequence ID" value="NZ_QNRX01000004.1"/>
</dbReference>
<dbReference type="Gene3D" id="3.20.20.70">
    <property type="entry name" value="Aldolase class I"/>
    <property type="match status" value="1"/>
</dbReference>
<dbReference type="GO" id="GO:0016740">
    <property type="term" value="F:transferase activity"/>
    <property type="evidence" value="ECO:0007669"/>
    <property type="project" value="UniProtKB-KW"/>
</dbReference>
<evidence type="ECO:0000313" key="3">
    <source>
        <dbReference type="EMBL" id="RBP67440.1"/>
    </source>
</evidence>
<gene>
    <name evidence="3" type="ORF">DES36_104142</name>
</gene>
<dbReference type="PANTHER" id="PTHR42880:SF1">
    <property type="entry name" value="ISOPROPYLMALATE_HOMOCITRATE_CITRAMALATE SYNTHASE FAMILY PROTEIN"/>
    <property type="match status" value="1"/>
</dbReference>
<dbReference type="OrthoDB" id="9804858at2"/>
<comment type="caution">
    <text evidence="3">The sequence shown here is derived from an EMBL/GenBank/DDBJ whole genome shotgun (WGS) entry which is preliminary data.</text>
</comment>
<evidence type="ECO:0000256" key="1">
    <source>
        <dbReference type="ARBA" id="ARBA00022679"/>
    </source>
</evidence>
<feature type="domain" description="Pyruvate carboxyltransferase" evidence="2">
    <location>
        <begin position="45"/>
        <end position="314"/>
    </location>
</feature>
<dbReference type="PROSITE" id="PS50991">
    <property type="entry name" value="PYR_CT"/>
    <property type="match status" value="1"/>
</dbReference>
<keyword evidence="1" id="KW-0808">Transferase</keyword>
<name>A0A366IB17_9FIRM</name>
<dbReference type="PANTHER" id="PTHR42880">
    <property type="entry name" value="HOMOCITRATE SYNTHASE"/>
    <property type="match status" value="1"/>
</dbReference>
<dbReference type="InterPro" id="IPR000891">
    <property type="entry name" value="PYR_CT"/>
</dbReference>
<dbReference type="AlphaFoldDB" id="A0A366IB17"/>
<proteinExistence type="predicted"/>
<dbReference type="CDD" id="cd07947">
    <property type="entry name" value="DRE_TIM_Re_CS"/>
    <property type="match status" value="1"/>
</dbReference>
<reference evidence="3 4" key="1">
    <citation type="submission" date="2018-06" db="EMBL/GenBank/DDBJ databases">
        <title>Genomic Encyclopedia of Type Strains, Phase IV (KMG-IV): sequencing the most valuable type-strain genomes for metagenomic binning, comparative biology and taxonomic classification.</title>
        <authorList>
            <person name="Goeker M."/>
        </authorList>
    </citation>
    <scope>NUCLEOTIDE SEQUENCE [LARGE SCALE GENOMIC DNA]</scope>
    <source>
        <strain evidence="3 4">DSM 22112</strain>
    </source>
</reference>
<evidence type="ECO:0000313" key="4">
    <source>
        <dbReference type="Proteomes" id="UP000253490"/>
    </source>
</evidence>
<protein>
    <submittedName>
        <fullName evidence="3">Isopropylmalate/homocitrate/citramalate synthase</fullName>
    </submittedName>
</protein>
<dbReference type="InterPro" id="IPR013785">
    <property type="entry name" value="Aldolase_TIM"/>
</dbReference>
<dbReference type="SUPFAM" id="SSF51569">
    <property type="entry name" value="Aldolase"/>
    <property type="match status" value="1"/>
</dbReference>
<keyword evidence="4" id="KW-1185">Reference proteome</keyword>
<evidence type="ECO:0000259" key="2">
    <source>
        <dbReference type="PROSITE" id="PS50991"/>
    </source>
</evidence>
<organism evidence="3 4">
    <name type="scientific">Alkalibaculum bacchi</name>
    <dbReference type="NCBI Taxonomy" id="645887"/>
    <lineage>
        <taxon>Bacteria</taxon>
        <taxon>Bacillati</taxon>
        <taxon>Bacillota</taxon>
        <taxon>Clostridia</taxon>
        <taxon>Eubacteriales</taxon>
        <taxon>Eubacteriaceae</taxon>
        <taxon>Alkalibaculum</taxon>
    </lineage>
</organism>
<accession>A0A366IB17</accession>